<organism evidence="1 2">
    <name type="scientific">Panicum hallii var. hallii</name>
    <dbReference type="NCBI Taxonomy" id="1504633"/>
    <lineage>
        <taxon>Eukaryota</taxon>
        <taxon>Viridiplantae</taxon>
        <taxon>Streptophyta</taxon>
        <taxon>Embryophyta</taxon>
        <taxon>Tracheophyta</taxon>
        <taxon>Spermatophyta</taxon>
        <taxon>Magnoliopsida</taxon>
        <taxon>Liliopsida</taxon>
        <taxon>Poales</taxon>
        <taxon>Poaceae</taxon>
        <taxon>PACMAD clade</taxon>
        <taxon>Panicoideae</taxon>
        <taxon>Panicodae</taxon>
        <taxon>Paniceae</taxon>
        <taxon>Panicinae</taxon>
        <taxon>Panicum</taxon>
        <taxon>Panicum sect. Panicum</taxon>
    </lineage>
</organism>
<evidence type="ECO:0000313" key="2">
    <source>
        <dbReference type="Proteomes" id="UP000244336"/>
    </source>
</evidence>
<proteinExistence type="predicted"/>
<dbReference type="AlphaFoldDB" id="A0A2T7EUU3"/>
<dbReference type="Gramene" id="PUZ71601">
    <property type="protein sequence ID" value="PUZ71601"/>
    <property type="gene ID" value="GQ55_2G326300"/>
</dbReference>
<dbReference type="Proteomes" id="UP000244336">
    <property type="component" value="Chromosome 2"/>
</dbReference>
<evidence type="ECO:0000313" key="1">
    <source>
        <dbReference type="EMBL" id="PUZ71601.1"/>
    </source>
</evidence>
<protein>
    <submittedName>
        <fullName evidence="1">Uncharacterized protein</fullName>
    </submittedName>
</protein>
<gene>
    <name evidence="1" type="ORF">GQ55_2G326300</name>
</gene>
<accession>A0A2T7EUU3</accession>
<name>A0A2T7EUU3_9POAL</name>
<keyword evidence="2" id="KW-1185">Reference proteome</keyword>
<sequence>MQTQMTPDGDMMGASGLFAEELKRSRLVSARTSSSGLMAAARGS</sequence>
<reference evidence="1 2" key="1">
    <citation type="submission" date="2018-04" db="EMBL/GenBank/DDBJ databases">
        <title>WGS assembly of Panicum hallii var. hallii HAL2.</title>
        <authorList>
            <person name="Lovell J."/>
            <person name="Jenkins J."/>
            <person name="Lowry D."/>
            <person name="Mamidi S."/>
            <person name="Sreedasyam A."/>
            <person name="Weng X."/>
            <person name="Barry K."/>
            <person name="Bonette J."/>
            <person name="Campitelli B."/>
            <person name="Daum C."/>
            <person name="Gordon S."/>
            <person name="Gould B."/>
            <person name="Lipzen A."/>
            <person name="MacQueen A."/>
            <person name="Palacio-Mejia J."/>
            <person name="Plott C."/>
            <person name="Shakirov E."/>
            <person name="Shu S."/>
            <person name="Yoshinaga Y."/>
            <person name="Zane M."/>
            <person name="Rokhsar D."/>
            <person name="Grimwood J."/>
            <person name="Schmutz J."/>
            <person name="Juenger T."/>
        </authorList>
    </citation>
    <scope>NUCLEOTIDE SEQUENCE [LARGE SCALE GENOMIC DNA]</scope>
    <source>
        <strain evidence="2">cv. HAL2</strain>
    </source>
</reference>
<dbReference type="EMBL" id="CM009750">
    <property type="protein sequence ID" value="PUZ71601.1"/>
    <property type="molecule type" value="Genomic_DNA"/>
</dbReference>